<accession>A0AAT9P5R4</accession>
<evidence type="ECO:0000256" key="1">
    <source>
        <dbReference type="SAM" id="Phobius"/>
    </source>
</evidence>
<feature type="transmembrane region" description="Helical" evidence="1">
    <location>
        <begin position="40"/>
        <end position="58"/>
    </location>
</feature>
<organism evidence="2">
    <name type="scientific">Macrococcus psychrotolerans</name>
    <dbReference type="NCBI Taxonomy" id="3039389"/>
    <lineage>
        <taxon>Bacteria</taxon>
        <taxon>Bacillati</taxon>
        <taxon>Bacillota</taxon>
        <taxon>Bacilli</taxon>
        <taxon>Bacillales</taxon>
        <taxon>Staphylococcaceae</taxon>
        <taxon>Macrococcus</taxon>
    </lineage>
</organism>
<reference evidence="2" key="1">
    <citation type="submission" date="2021-07" db="EMBL/GenBank/DDBJ databases">
        <title>Prevalence and characterization of methicillin-resistant Macrococcus spp. in food producing animals and meat in Switzerland in 2019.</title>
        <authorList>
            <person name="Keller J.E."/>
            <person name="Schwendener S."/>
            <person name="Neuenschwander J."/>
            <person name="Overesch G."/>
            <person name="Perreten V."/>
        </authorList>
    </citation>
    <scope>NUCLEOTIDE SEQUENCE</scope>
    <source>
        <strain evidence="2">19Msa1099</strain>
    </source>
</reference>
<protein>
    <submittedName>
        <fullName evidence="2">Uncharacterized protein</fullName>
    </submittedName>
</protein>
<dbReference type="EMBL" id="CP079955">
    <property type="protein sequence ID" value="QYA32279.1"/>
    <property type="molecule type" value="Genomic_DNA"/>
</dbReference>
<keyword evidence="1" id="KW-1133">Transmembrane helix</keyword>
<evidence type="ECO:0000313" key="2">
    <source>
        <dbReference type="EMBL" id="QYA32279.1"/>
    </source>
</evidence>
<name>A0AAT9P5R4_9STAP</name>
<gene>
    <name evidence="2" type="ORF">KYI10_07760</name>
</gene>
<keyword evidence="1" id="KW-0472">Membrane</keyword>
<keyword evidence="1" id="KW-0812">Transmembrane</keyword>
<sequence length="67" mass="7297">MRSEDMRLLTVLALQGLITLAALVISLIYCMAVNSSIDPLTLTITIIFLLMLIIYGGTDAGKLLQDK</sequence>
<proteinExistence type="predicted"/>
<dbReference type="AlphaFoldDB" id="A0AAT9P5R4"/>